<reference evidence="1" key="1">
    <citation type="submission" date="2023-07" db="EMBL/GenBank/DDBJ databases">
        <authorList>
            <consortium name="CYATHOMIX"/>
        </authorList>
    </citation>
    <scope>NUCLEOTIDE SEQUENCE</scope>
    <source>
        <strain evidence="1">N/A</strain>
    </source>
</reference>
<sequence>MSSYPQPSRYRQICPDMESQIVDKMMHWQVTRTEGAMYNGSSRLVDDLYPSFQPPRFTSNDTAIDGPESQ</sequence>
<dbReference type="Proteomes" id="UP001176961">
    <property type="component" value="Unassembled WGS sequence"/>
</dbReference>
<feature type="non-terminal residue" evidence="1">
    <location>
        <position position="1"/>
    </location>
</feature>
<comment type="caution">
    <text evidence="1">The sequence shown here is derived from an EMBL/GenBank/DDBJ whole genome shotgun (WGS) entry which is preliminary data.</text>
</comment>
<gene>
    <name evidence="1" type="ORF">CYNAS_LOCUS11689</name>
</gene>
<proteinExistence type="predicted"/>
<organism evidence="1 2">
    <name type="scientific">Cylicocyclus nassatus</name>
    <name type="common">Nematode worm</name>
    <dbReference type="NCBI Taxonomy" id="53992"/>
    <lineage>
        <taxon>Eukaryota</taxon>
        <taxon>Metazoa</taxon>
        <taxon>Ecdysozoa</taxon>
        <taxon>Nematoda</taxon>
        <taxon>Chromadorea</taxon>
        <taxon>Rhabditida</taxon>
        <taxon>Rhabditina</taxon>
        <taxon>Rhabditomorpha</taxon>
        <taxon>Strongyloidea</taxon>
        <taxon>Strongylidae</taxon>
        <taxon>Cylicocyclus</taxon>
    </lineage>
</organism>
<keyword evidence="2" id="KW-1185">Reference proteome</keyword>
<evidence type="ECO:0000313" key="1">
    <source>
        <dbReference type="EMBL" id="CAJ0599706.1"/>
    </source>
</evidence>
<evidence type="ECO:0000313" key="2">
    <source>
        <dbReference type="Proteomes" id="UP001176961"/>
    </source>
</evidence>
<name>A0AA36M6B6_CYLNA</name>
<protein>
    <submittedName>
        <fullName evidence="1">Uncharacterized protein</fullName>
    </submittedName>
</protein>
<accession>A0AA36M6B6</accession>
<dbReference type="EMBL" id="CATQJL010000223">
    <property type="protein sequence ID" value="CAJ0599706.1"/>
    <property type="molecule type" value="Genomic_DNA"/>
</dbReference>
<dbReference type="AlphaFoldDB" id="A0AA36M6B6"/>